<evidence type="ECO:0000259" key="1">
    <source>
        <dbReference type="PROSITE" id="PS50097"/>
    </source>
</evidence>
<protein>
    <recommendedName>
        <fullName evidence="1">BTB domain-containing protein</fullName>
    </recommendedName>
</protein>
<evidence type="ECO:0000313" key="3">
    <source>
        <dbReference type="Proteomes" id="UP000233469"/>
    </source>
</evidence>
<name>A0A2N1N1Z6_9GLOM</name>
<dbReference type="Proteomes" id="UP000233469">
    <property type="component" value="Unassembled WGS sequence"/>
</dbReference>
<dbReference type="InterPro" id="IPR011333">
    <property type="entry name" value="SKP1/BTB/POZ_sf"/>
</dbReference>
<sequence>MSNNKLLSNFSLRIGKLLDDDDEFNTTIFVGGNKSSSIIKTFKAHSILLKINSSYFENVLKNDN</sequence>
<dbReference type="EMBL" id="LLXL01000905">
    <property type="protein sequence ID" value="PKK67901.1"/>
    <property type="molecule type" value="Genomic_DNA"/>
</dbReference>
<accession>A0A2N1N1Z6</accession>
<reference evidence="2 3" key="1">
    <citation type="submission" date="2016-04" db="EMBL/GenBank/DDBJ databases">
        <title>Genome analyses suggest a sexual origin of heterokaryosis in a supposedly ancient asexual fungus.</title>
        <authorList>
            <person name="Ropars J."/>
            <person name="Sedzielewska K."/>
            <person name="Noel J."/>
            <person name="Charron P."/>
            <person name="Farinelli L."/>
            <person name="Marton T."/>
            <person name="Kruger M."/>
            <person name="Pelin A."/>
            <person name="Brachmann A."/>
            <person name="Corradi N."/>
        </authorList>
    </citation>
    <scope>NUCLEOTIDE SEQUENCE [LARGE SCALE GENOMIC DNA]</scope>
    <source>
        <strain evidence="2 3">C2</strain>
    </source>
</reference>
<evidence type="ECO:0000313" key="2">
    <source>
        <dbReference type="EMBL" id="PKK67901.1"/>
    </source>
</evidence>
<feature type="domain" description="BTB" evidence="1">
    <location>
        <begin position="24"/>
        <end position="64"/>
    </location>
</feature>
<organism evidence="2 3">
    <name type="scientific">Rhizophagus irregularis</name>
    <dbReference type="NCBI Taxonomy" id="588596"/>
    <lineage>
        <taxon>Eukaryota</taxon>
        <taxon>Fungi</taxon>
        <taxon>Fungi incertae sedis</taxon>
        <taxon>Mucoromycota</taxon>
        <taxon>Glomeromycotina</taxon>
        <taxon>Glomeromycetes</taxon>
        <taxon>Glomerales</taxon>
        <taxon>Glomeraceae</taxon>
        <taxon>Rhizophagus</taxon>
    </lineage>
</organism>
<dbReference type="InterPro" id="IPR000210">
    <property type="entry name" value="BTB/POZ_dom"/>
</dbReference>
<reference evidence="2 3" key="2">
    <citation type="submission" date="2017-10" db="EMBL/GenBank/DDBJ databases">
        <title>Extensive intraspecific genome diversity in a model arbuscular mycorrhizal fungus.</title>
        <authorList>
            <person name="Chen E.C.H."/>
            <person name="Morin E."/>
            <person name="Baudet D."/>
            <person name="Noel J."/>
            <person name="Ndikumana S."/>
            <person name="Charron P."/>
            <person name="St-Onge C."/>
            <person name="Giorgi J."/>
            <person name="Grigoriev I.V."/>
            <person name="Roux C."/>
            <person name="Martin F.M."/>
            <person name="Corradi N."/>
        </authorList>
    </citation>
    <scope>NUCLEOTIDE SEQUENCE [LARGE SCALE GENOMIC DNA]</scope>
    <source>
        <strain evidence="2 3">C2</strain>
    </source>
</reference>
<comment type="caution">
    <text evidence="2">The sequence shown here is derived from an EMBL/GenBank/DDBJ whole genome shotgun (WGS) entry which is preliminary data.</text>
</comment>
<dbReference type="PROSITE" id="PS50097">
    <property type="entry name" value="BTB"/>
    <property type="match status" value="1"/>
</dbReference>
<dbReference type="SUPFAM" id="SSF54695">
    <property type="entry name" value="POZ domain"/>
    <property type="match status" value="1"/>
</dbReference>
<dbReference type="VEuPathDB" id="FungiDB:FUN_011262"/>
<feature type="non-terminal residue" evidence="2">
    <location>
        <position position="64"/>
    </location>
</feature>
<dbReference type="VEuPathDB" id="FungiDB:RhiirFUN_012569"/>
<dbReference type="Gene3D" id="3.30.710.10">
    <property type="entry name" value="Potassium Channel Kv1.1, Chain A"/>
    <property type="match status" value="1"/>
</dbReference>
<proteinExistence type="predicted"/>
<dbReference type="AlphaFoldDB" id="A0A2N1N1Z6"/>
<gene>
    <name evidence="2" type="ORF">RhiirC2_751082</name>
</gene>